<feature type="compositionally biased region" description="Low complexity" evidence="2">
    <location>
        <begin position="95"/>
        <end position="119"/>
    </location>
</feature>
<evidence type="ECO:0000313" key="4">
    <source>
        <dbReference type="Proteomes" id="UP001158576"/>
    </source>
</evidence>
<feature type="region of interest" description="Disordered" evidence="2">
    <location>
        <begin position="648"/>
        <end position="670"/>
    </location>
</feature>
<keyword evidence="1" id="KW-0175">Coiled coil</keyword>
<organism evidence="3 4">
    <name type="scientific">Oikopleura dioica</name>
    <name type="common">Tunicate</name>
    <dbReference type="NCBI Taxonomy" id="34765"/>
    <lineage>
        <taxon>Eukaryota</taxon>
        <taxon>Metazoa</taxon>
        <taxon>Chordata</taxon>
        <taxon>Tunicata</taxon>
        <taxon>Appendicularia</taxon>
        <taxon>Copelata</taxon>
        <taxon>Oikopleuridae</taxon>
        <taxon>Oikopleura</taxon>
    </lineage>
</organism>
<feature type="region of interest" description="Disordered" evidence="2">
    <location>
        <begin position="95"/>
        <end position="124"/>
    </location>
</feature>
<feature type="compositionally biased region" description="Polar residues" evidence="2">
    <location>
        <begin position="1015"/>
        <end position="1030"/>
    </location>
</feature>
<reference evidence="3 4" key="1">
    <citation type="submission" date="2021-04" db="EMBL/GenBank/DDBJ databases">
        <authorList>
            <person name="Bliznina A."/>
        </authorList>
    </citation>
    <scope>NUCLEOTIDE SEQUENCE [LARGE SCALE GENOMIC DNA]</scope>
</reference>
<feature type="compositionally biased region" description="Polar residues" evidence="2">
    <location>
        <begin position="941"/>
        <end position="959"/>
    </location>
</feature>
<feature type="region of interest" description="Disordered" evidence="2">
    <location>
        <begin position="797"/>
        <end position="1058"/>
    </location>
</feature>
<feature type="compositionally biased region" description="Basic and acidic residues" evidence="2">
    <location>
        <begin position="832"/>
        <end position="847"/>
    </location>
</feature>
<evidence type="ECO:0000256" key="1">
    <source>
        <dbReference type="SAM" id="Coils"/>
    </source>
</evidence>
<feature type="compositionally biased region" description="Polar residues" evidence="2">
    <location>
        <begin position="903"/>
        <end position="928"/>
    </location>
</feature>
<feature type="compositionally biased region" description="Polar residues" evidence="2">
    <location>
        <begin position="966"/>
        <end position="996"/>
    </location>
</feature>
<sequence>MNMGSLGVGIREPQNNNVFNPFDPSNFESLTKPQNDFNRAPGAPVRSQHAPKSGPGAVNYLQNPSGNFTKQSLHYHGLNQQQTYLLHNQQSIYSSSMPNSYSQSTQYSSGSQQSSQTSSPADFRRQREQAILQSQYERAQATVRAQQENMHQLQLLQALYFQTQMQTQAHGMSAPRDRAEFQKNMQQYASTGAVPTLSNFDQMKRQNHSLPLSRMDFPRRTSIQQERINKYLSECLGVFNALKRDLEFHIYKEKLTTDEICTELQGYVLPHLQSNFSKLPSSAYKNAVFQLFTALQNCREASEQDAYYRNVKIMDDLPTWEQLELPELEAIQAMYGGLRLLEDEYLDDCLLDLFEMVMWRVCSRSDTKEASIRLAAHIIFNRFQMDNARISQIAEAGKIHLEASMWLVFSFDEIYKICSSLVKPASYHEKIEKNTEADELLRYCFENNQKSLRRGMTTKRIRYYKIQRVNDDGDKITRLNPETWFKYRNVPWQEPIEDFEQILPEKGRKFLYALRSADLMKTVGKYWWDSRFERGKYKQPLGERIMREHGCFARYLIRTFENNDPELETQVARRFYSDQLLKLIMDRLHLRMVEHKVSSTSITWLCNEYPGFIDFDFVRAMYYSNDCKDWFELNEEDQCIQVKKRNHNRWNESSDEGDSDGESISRFSTLPVHQQDLESRTYENDWSAHEQNFSGILNSDTLNAAVEDAKRDELIKKWVDFGSWGSGSNVRRTRYRDQEFPSEIINEEDEDPPVAIEKENKRMPIQENPMRSMGLPRSENSSVLTEVVRDMSNVRLQSSVSAASRRSSRGRMRNRGSRIHASSRVQVSHGLISRDTKLKSNDERSEFGESSIRQTATGQLPEVVRNQPAPKRGSLINYYNAPRPAPTPQPQMPESEVDERSEFGNSNVTLPEPNMQQNRSIEAGQNYSEGRHPSTYRRSIPQAQPPVSQHQNFNQNYRSNFGGAPSSAQNQQLPTNPQNRFNPQEARQTGDSSFFNLGNRPARGRRGRGSAIGPNNATTRGRGSSLATSSGGRGRGYARTQNSITAASLAFNSSLNRR</sequence>
<keyword evidence="4" id="KW-1185">Reference proteome</keyword>
<accession>A0ABN7T950</accession>
<proteinExistence type="predicted"/>
<dbReference type="Proteomes" id="UP001158576">
    <property type="component" value="Chromosome 2"/>
</dbReference>
<feature type="compositionally biased region" description="Polar residues" evidence="2">
    <location>
        <begin position="1039"/>
        <end position="1058"/>
    </location>
</feature>
<protein>
    <submittedName>
        <fullName evidence="3">Oidioi.mRNA.OKI2018_I69.chr2.g8217.t1.cds</fullName>
    </submittedName>
</protein>
<evidence type="ECO:0000313" key="3">
    <source>
        <dbReference type="EMBL" id="CAG5114149.1"/>
    </source>
</evidence>
<feature type="coiled-coil region" evidence="1">
    <location>
        <begin position="129"/>
        <end position="156"/>
    </location>
</feature>
<feature type="compositionally biased region" description="Polar residues" evidence="2">
    <location>
        <begin position="26"/>
        <end position="37"/>
    </location>
</feature>
<feature type="region of interest" description="Disordered" evidence="2">
    <location>
        <begin position="1"/>
        <end position="65"/>
    </location>
</feature>
<dbReference type="EMBL" id="OU015567">
    <property type="protein sequence ID" value="CAG5114149.1"/>
    <property type="molecule type" value="Genomic_DNA"/>
</dbReference>
<gene>
    <name evidence="3" type="ORF">OKIOD_LOCUS16982</name>
</gene>
<name>A0ABN7T950_OIKDI</name>
<feature type="compositionally biased region" description="Basic residues" evidence="2">
    <location>
        <begin position="806"/>
        <end position="818"/>
    </location>
</feature>
<evidence type="ECO:0000256" key="2">
    <source>
        <dbReference type="SAM" id="MobiDB-lite"/>
    </source>
</evidence>